<comment type="caution">
    <text evidence="3">The sequence shown here is derived from an EMBL/GenBank/DDBJ whole genome shotgun (WGS) entry which is preliminary data.</text>
</comment>
<evidence type="ECO:0000313" key="4">
    <source>
        <dbReference type="Proteomes" id="UP001596306"/>
    </source>
</evidence>
<dbReference type="Gene3D" id="3.30.70.100">
    <property type="match status" value="1"/>
</dbReference>
<gene>
    <name evidence="3" type="ORF">ACFQB0_11065</name>
</gene>
<dbReference type="EMBL" id="JBHSTP010000002">
    <property type="protein sequence ID" value="MFC6356646.1"/>
    <property type="molecule type" value="Genomic_DNA"/>
</dbReference>
<dbReference type="InterPro" id="IPR036163">
    <property type="entry name" value="HMA_dom_sf"/>
</dbReference>
<protein>
    <submittedName>
        <fullName evidence="3">Heavy-metal-associated domain-containing protein</fullName>
    </submittedName>
</protein>
<dbReference type="PROSITE" id="PS50846">
    <property type="entry name" value="HMA_2"/>
    <property type="match status" value="1"/>
</dbReference>
<name>A0ABW1VEW3_9MICO</name>
<accession>A0ABW1VEW3</accession>
<dbReference type="CDD" id="cd00371">
    <property type="entry name" value="HMA"/>
    <property type="match status" value="1"/>
</dbReference>
<dbReference type="Proteomes" id="UP001596306">
    <property type="component" value="Unassembled WGS sequence"/>
</dbReference>
<evidence type="ECO:0000313" key="3">
    <source>
        <dbReference type="EMBL" id="MFC6356646.1"/>
    </source>
</evidence>
<reference evidence="4" key="1">
    <citation type="journal article" date="2019" name="Int. J. Syst. Evol. Microbiol.">
        <title>The Global Catalogue of Microorganisms (GCM) 10K type strain sequencing project: providing services to taxonomists for standard genome sequencing and annotation.</title>
        <authorList>
            <consortium name="The Broad Institute Genomics Platform"/>
            <consortium name="The Broad Institute Genome Sequencing Center for Infectious Disease"/>
            <person name="Wu L."/>
            <person name="Ma J."/>
        </authorList>
    </citation>
    <scope>NUCLEOTIDE SEQUENCE [LARGE SCALE GENOMIC DNA]</scope>
    <source>
        <strain evidence="4">CCUG 43304</strain>
    </source>
</reference>
<feature type="domain" description="HMA" evidence="2">
    <location>
        <begin position="53"/>
        <end position="121"/>
    </location>
</feature>
<dbReference type="PROSITE" id="PS01047">
    <property type="entry name" value="HMA_1"/>
    <property type="match status" value="1"/>
</dbReference>
<sequence length="121" mass="12143">MTDTTAFTDLGLTDVSANDSGCSCCAVSERSSEVAGAAASGDDAAPGDRNPEQLSIWKVDGMTCGHCISSVTEQLSAIDGVTGVDVALMAGGVSTVTVRSARVLDEPSVAAAVDEAGYRLV</sequence>
<dbReference type="Pfam" id="PF00403">
    <property type="entry name" value="HMA"/>
    <property type="match status" value="1"/>
</dbReference>
<dbReference type="InterPro" id="IPR006121">
    <property type="entry name" value="HMA_dom"/>
</dbReference>
<keyword evidence="1" id="KW-0479">Metal-binding</keyword>
<dbReference type="SUPFAM" id="SSF55008">
    <property type="entry name" value="HMA, heavy metal-associated domain"/>
    <property type="match status" value="1"/>
</dbReference>
<proteinExistence type="predicted"/>
<organism evidence="3 4">
    <name type="scientific">Luethyella okanaganae</name>
    <dbReference type="NCBI Taxonomy" id="69372"/>
    <lineage>
        <taxon>Bacteria</taxon>
        <taxon>Bacillati</taxon>
        <taxon>Actinomycetota</taxon>
        <taxon>Actinomycetes</taxon>
        <taxon>Micrococcales</taxon>
        <taxon>Microbacteriaceae</taxon>
        <taxon>Luethyella</taxon>
    </lineage>
</organism>
<dbReference type="RefSeq" id="WP_386731355.1">
    <property type="nucleotide sequence ID" value="NZ_JBHSTP010000002.1"/>
</dbReference>
<keyword evidence="4" id="KW-1185">Reference proteome</keyword>
<dbReference type="InterPro" id="IPR017969">
    <property type="entry name" value="Heavy-metal-associated_CS"/>
</dbReference>
<evidence type="ECO:0000256" key="1">
    <source>
        <dbReference type="ARBA" id="ARBA00022723"/>
    </source>
</evidence>
<evidence type="ECO:0000259" key="2">
    <source>
        <dbReference type="PROSITE" id="PS50846"/>
    </source>
</evidence>